<protein>
    <submittedName>
        <fullName evidence="2">Uncharacterized protein</fullName>
    </submittedName>
</protein>
<name>A0A8J5T1J7_ZIZPA</name>
<proteinExistence type="predicted"/>
<dbReference type="Proteomes" id="UP000729402">
    <property type="component" value="Unassembled WGS sequence"/>
</dbReference>
<keyword evidence="3" id="KW-1185">Reference proteome</keyword>
<comment type="caution">
    <text evidence="2">The sequence shown here is derived from an EMBL/GenBank/DDBJ whole genome shotgun (WGS) entry which is preliminary data.</text>
</comment>
<evidence type="ECO:0000256" key="1">
    <source>
        <dbReference type="SAM" id="MobiDB-lite"/>
    </source>
</evidence>
<feature type="compositionally biased region" description="Polar residues" evidence="1">
    <location>
        <begin position="1"/>
        <end position="10"/>
    </location>
</feature>
<dbReference type="EMBL" id="JAAALK010000285">
    <property type="protein sequence ID" value="KAG8065931.1"/>
    <property type="molecule type" value="Genomic_DNA"/>
</dbReference>
<dbReference type="AlphaFoldDB" id="A0A8J5T1J7"/>
<reference evidence="2" key="1">
    <citation type="journal article" date="2021" name="bioRxiv">
        <title>Whole Genome Assembly and Annotation of Northern Wild Rice, Zizania palustris L., Supports a Whole Genome Duplication in the Zizania Genus.</title>
        <authorList>
            <person name="Haas M."/>
            <person name="Kono T."/>
            <person name="Macchietto M."/>
            <person name="Millas R."/>
            <person name="McGilp L."/>
            <person name="Shao M."/>
            <person name="Duquette J."/>
            <person name="Hirsch C.N."/>
            <person name="Kimball J."/>
        </authorList>
    </citation>
    <scope>NUCLEOTIDE SEQUENCE</scope>
    <source>
        <tissue evidence="2">Fresh leaf tissue</tissue>
    </source>
</reference>
<organism evidence="2 3">
    <name type="scientific">Zizania palustris</name>
    <name type="common">Northern wild rice</name>
    <dbReference type="NCBI Taxonomy" id="103762"/>
    <lineage>
        <taxon>Eukaryota</taxon>
        <taxon>Viridiplantae</taxon>
        <taxon>Streptophyta</taxon>
        <taxon>Embryophyta</taxon>
        <taxon>Tracheophyta</taxon>
        <taxon>Spermatophyta</taxon>
        <taxon>Magnoliopsida</taxon>
        <taxon>Liliopsida</taxon>
        <taxon>Poales</taxon>
        <taxon>Poaceae</taxon>
        <taxon>BOP clade</taxon>
        <taxon>Oryzoideae</taxon>
        <taxon>Oryzeae</taxon>
        <taxon>Zizaniinae</taxon>
        <taxon>Zizania</taxon>
    </lineage>
</organism>
<evidence type="ECO:0000313" key="3">
    <source>
        <dbReference type="Proteomes" id="UP000729402"/>
    </source>
</evidence>
<feature type="region of interest" description="Disordered" evidence="1">
    <location>
        <begin position="1"/>
        <end position="91"/>
    </location>
</feature>
<accession>A0A8J5T1J7</accession>
<gene>
    <name evidence="2" type="ORF">GUJ93_ZPchr0004g40286</name>
</gene>
<evidence type="ECO:0000313" key="2">
    <source>
        <dbReference type="EMBL" id="KAG8065931.1"/>
    </source>
</evidence>
<feature type="compositionally biased region" description="Polar residues" evidence="1">
    <location>
        <begin position="42"/>
        <end position="69"/>
    </location>
</feature>
<feature type="compositionally biased region" description="Basic and acidic residues" evidence="1">
    <location>
        <begin position="31"/>
        <end position="40"/>
    </location>
</feature>
<sequence>MRSFTTTESVVASGEQHEQRGRRLQLYIGKMTDRVREKPQPSRGSGSNGTAQIVLQATPSRTCSVSVTDEQPIHNEDDSDVESAEISSDWP</sequence>
<reference evidence="2" key="2">
    <citation type="submission" date="2021-02" db="EMBL/GenBank/DDBJ databases">
        <authorList>
            <person name="Kimball J.A."/>
            <person name="Haas M.W."/>
            <person name="Macchietto M."/>
            <person name="Kono T."/>
            <person name="Duquette J."/>
            <person name="Shao M."/>
        </authorList>
    </citation>
    <scope>NUCLEOTIDE SEQUENCE</scope>
    <source>
        <tissue evidence="2">Fresh leaf tissue</tissue>
    </source>
</reference>